<evidence type="ECO:0000256" key="7">
    <source>
        <dbReference type="ARBA" id="ARBA00023004"/>
    </source>
</evidence>
<dbReference type="Pfam" id="PF14537">
    <property type="entry name" value="Cytochrom_c3_2"/>
    <property type="match status" value="1"/>
</dbReference>
<comment type="subcellular location">
    <subcellularLocation>
        <location evidence="2">Cell envelope</location>
    </subcellularLocation>
</comment>
<evidence type="ECO:0000256" key="4">
    <source>
        <dbReference type="ARBA" id="ARBA00022617"/>
    </source>
</evidence>
<comment type="cofactor">
    <cofactor evidence="1">
        <name>heme c</name>
        <dbReference type="ChEBI" id="CHEBI:61717"/>
    </cofactor>
</comment>
<keyword evidence="4" id="KW-0349">Heme</keyword>
<dbReference type="EMBL" id="OKRB01000054">
    <property type="protein sequence ID" value="SPE18255.1"/>
    <property type="molecule type" value="Genomic_DNA"/>
</dbReference>
<dbReference type="GO" id="GO:0046872">
    <property type="term" value="F:metal ion binding"/>
    <property type="evidence" value="ECO:0007669"/>
    <property type="project" value="UniProtKB-KW"/>
</dbReference>
<accession>A0A2N9L5N2</accession>
<evidence type="ECO:0000256" key="5">
    <source>
        <dbReference type="ARBA" id="ARBA00022723"/>
    </source>
</evidence>
<proteinExistence type="predicted"/>
<feature type="domain" description="Tetrahaem cytochrome" evidence="9">
    <location>
        <begin position="60"/>
        <end position="180"/>
    </location>
</feature>
<dbReference type="InterPro" id="IPR036280">
    <property type="entry name" value="Multihaem_cyt_sf"/>
</dbReference>
<dbReference type="Proteomes" id="UP000239735">
    <property type="component" value="Unassembled WGS sequence"/>
</dbReference>
<dbReference type="CDD" id="cd08168">
    <property type="entry name" value="Cytochrom_C3"/>
    <property type="match status" value="2"/>
</dbReference>
<keyword evidence="7" id="KW-0408">Iron</keyword>
<gene>
    <name evidence="10" type="primary">cycX</name>
    <name evidence="10" type="ORF">SBA5_1470002</name>
</gene>
<keyword evidence="5" id="KW-0479">Metal-binding</keyword>
<keyword evidence="6" id="KW-0249">Electron transport</keyword>
<evidence type="ECO:0000256" key="1">
    <source>
        <dbReference type="ARBA" id="ARBA00001926"/>
    </source>
</evidence>
<organism evidence="10 11">
    <name type="scientific">Candidatus Sulfuritelmatomonas gaucii</name>
    <dbReference type="NCBI Taxonomy" id="2043161"/>
    <lineage>
        <taxon>Bacteria</taxon>
        <taxon>Pseudomonadati</taxon>
        <taxon>Acidobacteriota</taxon>
        <taxon>Terriglobia</taxon>
        <taxon>Terriglobales</taxon>
        <taxon>Acidobacteriaceae</taxon>
        <taxon>Candidatus Sulfuritelmatomonas</taxon>
    </lineage>
</organism>
<keyword evidence="8" id="KW-0812">Transmembrane</keyword>
<evidence type="ECO:0000256" key="8">
    <source>
        <dbReference type="SAM" id="Phobius"/>
    </source>
</evidence>
<dbReference type="SUPFAM" id="SSF48695">
    <property type="entry name" value="Multiheme cytochromes"/>
    <property type="match status" value="2"/>
</dbReference>
<dbReference type="AlphaFoldDB" id="A0A2N9L5N2"/>
<evidence type="ECO:0000259" key="9">
    <source>
        <dbReference type="Pfam" id="PF14537"/>
    </source>
</evidence>
<keyword evidence="8" id="KW-0472">Membrane</keyword>
<evidence type="ECO:0000256" key="2">
    <source>
        <dbReference type="ARBA" id="ARBA00004196"/>
    </source>
</evidence>
<sequence length="422" mass="45304">MATLRNKRLRLLATAFAWLSGFLALEACLGYGQAVNSCLDCHSALPAPLGVTQEQFSQDIHAQKGLTCTSCHGGDASSYDPTQSMGRKAGFKGKIDRRQIPELCGSCHSNPNLMRQYDPSLRTDQLAEYHTSVHGKRLAAGDTKVAVCIDCHSVHDIRPPSDPRSTVNPVNVATTCSRCHADANYMRPYGIPTDQFAKYNTSVHHDALAVRGDLSAPTCTTCHGNHGAAPPGVGKVQNVCATCHVFQAQMYDKSSHKQAFDAASLPGCVVCHGNHAIAHPTDAKLGSGPGAVCMQCHTPGDNCDQARVVMLGELTQLDGAIKKADYTLAVAEASGMEVSEARLAQNQAQDSLTKARVVIHSFKPELVDEDVQAGLKIANNDLQAGQQAMVERNRRRVGLAISLIAIGMLLAGLWLYIRKIEQ</sequence>
<feature type="transmembrane region" description="Helical" evidence="8">
    <location>
        <begin position="397"/>
        <end position="417"/>
    </location>
</feature>
<evidence type="ECO:0000313" key="10">
    <source>
        <dbReference type="EMBL" id="SPE18255.1"/>
    </source>
</evidence>
<protein>
    <submittedName>
        <fullName evidence="10">Cytochrome (Part of pet operon)</fullName>
    </submittedName>
</protein>
<reference evidence="11" key="1">
    <citation type="submission" date="2018-02" db="EMBL/GenBank/DDBJ databases">
        <authorList>
            <person name="Hausmann B."/>
        </authorList>
    </citation>
    <scope>NUCLEOTIDE SEQUENCE [LARGE SCALE GENOMIC DNA]</scope>
    <source>
        <strain evidence="11">Peat soil MAG SbA5</strain>
    </source>
</reference>
<dbReference type="OrthoDB" id="9814800at2"/>
<dbReference type="InterPro" id="IPR012286">
    <property type="entry name" value="Tetrahaem_cytochrome"/>
</dbReference>
<evidence type="ECO:0000256" key="6">
    <source>
        <dbReference type="ARBA" id="ARBA00022982"/>
    </source>
</evidence>
<keyword evidence="3" id="KW-0813">Transport</keyword>
<keyword evidence="8" id="KW-1133">Transmembrane helix</keyword>
<dbReference type="Gene3D" id="3.90.10.10">
    <property type="entry name" value="Cytochrome C3"/>
    <property type="match status" value="2"/>
</dbReference>
<name>A0A2N9L5N2_9BACT</name>
<dbReference type="GO" id="GO:0030313">
    <property type="term" value="C:cell envelope"/>
    <property type="evidence" value="ECO:0007669"/>
    <property type="project" value="UniProtKB-SubCell"/>
</dbReference>
<evidence type="ECO:0000256" key="3">
    <source>
        <dbReference type="ARBA" id="ARBA00022448"/>
    </source>
</evidence>
<evidence type="ECO:0000313" key="11">
    <source>
        <dbReference type="Proteomes" id="UP000239735"/>
    </source>
</evidence>